<dbReference type="InterPro" id="IPR020826">
    <property type="entry name" value="Transketolase_BS"/>
</dbReference>
<dbReference type="CDD" id="cd07033">
    <property type="entry name" value="TPP_PYR_DXS_TK_like"/>
    <property type="match status" value="1"/>
</dbReference>
<dbReference type="FunFam" id="3.40.50.970:FF:000045">
    <property type="entry name" value="Transketolase"/>
    <property type="match status" value="1"/>
</dbReference>
<keyword evidence="15" id="KW-0732">Signal</keyword>
<dbReference type="InterPro" id="IPR055152">
    <property type="entry name" value="Transketolase-like_C_2"/>
</dbReference>
<evidence type="ECO:0000256" key="7">
    <source>
        <dbReference type="ARBA" id="ARBA00011738"/>
    </source>
</evidence>
<dbReference type="SMART" id="SM00861">
    <property type="entry name" value="Transket_pyr"/>
    <property type="match status" value="1"/>
</dbReference>
<keyword evidence="13" id="KW-0786">Thiamine pyrophosphate</keyword>
<dbReference type="SUPFAM" id="SSF52922">
    <property type="entry name" value="TK C-terminal domain-like"/>
    <property type="match status" value="1"/>
</dbReference>
<dbReference type="EMBL" id="HBHQ01009691">
    <property type="protein sequence ID" value="CAD9814719.1"/>
    <property type="molecule type" value="Transcribed_RNA"/>
</dbReference>
<keyword evidence="11" id="KW-0106">Calcium</keyword>
<evidence type="ECO:0000256" key="12">
    <source>
        <dbReference type="ARBA" id="ARBA00022842"/>
    </source>
</evidence>
<evidence type="ECO:0000256" key="11">
    <source>
        <dbReference type="ARBA" id="ARBA00022837"/>
    </source>
</evidence>
<evidence type="ECO:0000256" key="3">
    <source>
        <dbReference type="ARBA" id="ARBA00001941"/>
    </source>
</evidence>
<name>A0A7S2UDK1_9STRA</name>
<keyword evidence="10" id="KW-0479">Metal-binding</keyword>
<dbReference type="GO" id="GO:0004802">
    <property type="term" value="F:transketolase activity"/>
    <property type="evidence" value="ECO:0007669"/>
    <property type="project" value="UniProtKB-EC"/>
</dbReference>
<sequence>MKFSMLAIAATAIAAGVEGFAGTQVMGTRSFAVRAQTGLKMSTAIETDKKAALATAANEARGLAMDSIAAAHSGHMGLPLGAAEIGAVLYGSQMNYNAKDPTWINRDRFILSAGHGSMFLYSWLNLAGFDLPMEEVMNFRQHHSKTPGHPEFPNSEHNTPGIEATTGPLGQGVANAVGVAASEKMAEAVYNTDDHKIFGHHVFALAGDGCFQEGVTAEAAAFAAHEKLDNLIIMYDANEVTLDKMAEYTQSEDILKRYEAYGWEVYDIDGHDLDAVEAAISAAKASDNGKPKFIKCNTIIGKGMEETEGTNAAHGEAGVPYVDKAKVSIGIPEGEKWYVSEGTRDYFADVQTKNQASYDEWQGTFKAWSDANPALAKQLDDAVNDNVMSAEDMMAAIPELKSGAEATRVSGYKVIQEISRLVPHYVSGSADLHGSTRNYIDNGGNWGTGFDKSYSGKNLYFGIREHAMGSIMNGFAYHGLFKISGSTFLVFVDYFRPTVRVAGLAELNAVSWILTHDSIGVGEDGPTHQPVETVSGLRVFPNVDVFRPADAEETVAAMVSSVTRKEGPTALIFSRQNLDQNDAMPATERRAGALKGAYIAKKETADLDTIIIATGSEVQHALAVAADMPGARVVSMPCMEAYERQTDDYKESVLPSSCTKRIAMEAGVTGLWYKYASKVVGVDRYGFSAPGDITMSELGMTPENLKAEILSMN</sequence>
<dbReference type="PANTHER" id="PTHR43522">
    <property type="entry name" value="TRANSKETOLASE"/>
    <property type="match status" value="1"/>
</dbReference>
<comment type="similarity">
    <text evidence="6">Belongs to the transketolase family.</text>
</comment>
<comment type="cofactor">
    <cofactor evidence="1">
        <name>Ca(2+)</name>
        <dbReference type="ChEBI" id="CHEBI:29108"/>
    </cofactor>
</comment>
<dbReference type="Gene3D" id="3.40.50.920">
    <property type="match status" value="1"/>
</dbReference>
<dbReference type="InterPro" id="IPR049557">
    <property type="entry name" value="Transketolase_CS"/>
</dbReference>
<evidence type="ECO:0000256" key="4">
    <source>
        <dbReference type="ARBA" id="ARBA00001946"/>
    </source>
</evidence>
<evidence type="ECO:0000256" key="10">
    <source>
        <dbReference type="ARBA" id="ARBA00022723"/>
    </source>
</evidence>
<evidence type="ECO:0000256" key="5">
    <source>
        <dbReference type="ARBA" id="ARBA00001964"/>
    </source>
</evidence>
<dbReference type="InterPro" id="IPR005475">
    <property type="entry name" value="Transketolase-like_Pyr-bd"/>
</dbReference>
<dbReference type="EC" id="2.2.1.1" evidence="8"/>
<comment type="cofactor">
    <cofactor evidence="3">
        <name>Co(2+)</name>
        <dbReference type="ChEBI" id="CHEBI:48828"/>
    </cofactor>
</comment>
<dbReference type="PROSITE" id="PS00801">
    <property type="entry name" value="TRANSKETOLASE_1"/>
    <property type="match status" value="1"/>
</dbReference>
<dbReference type="PROSITE" id="PS00802">
    <property type="entry name" value="TRANSKETOLASE_2"/>
    <property type="match status" value="1"/>
</dbReference>
<reference evidence="17" key="1">
    <citation type="submission" date="2021-01" db="EMBL/GenBank/DDBJ databases">
        <authorList>
            <person name="Corre E."/>
            <person name="Pelletier E."/>
            <person name="Niang G."/>
            <person name="Scheremetjew M."/>
            <person name="Finn R."/>
            <person name="Kale V."/>
            <person name="Holt S."/>
            <person name="Cochrane G."/>
            <person name="Meng A."/>
            <person name="Brown T."/>
            <person name="Cohen L."/>
        </authorList>
    </citation>
    <scope>NUCLEOTIDE SEQUENCE</scope>
    <source>
        <strain evidence="17">CCMP2084</strain>
    </source>
</reference>
<dbReference type="Pfam" id="PF22613">
    <property type="entry name" value="Transketolase_C_1"/>
    <property type="match status" value="1"/>
</dbReference>
<dbReference type="Pfam" id="PF00456">
    <property type="entry name" value="Transketolase_N"/>
    <property type="match status" value="1"/>
</dbReference>
<feature type="domain" description="Transketolase-like pyrimidine-binding" evidence="16">
    <location>
        <begin position="405"/>
        <end position="580"/>
    </location>
</feature>
<keyword evidence="12" id="KW-0460">Magnesium</keyword>
<dbReference type="SUPFAM" id="SSF52518">
    <property type="entry name" value="Thiamin diphosphate-binding fold (THDP-binding)"/>
    <property type="match status" value="2"/>
</dbReference>
<evidence type="ECO:0000256" key="14">
    <source>
        <dbReference type="ARBA" id="ARBA00049473"/>
    </source>
</evidence>
<comment type="cofactor">
    <cofactor evidence="5">
        <name>thiamine diphosphate</name>
        <dbReference type="ChEBI" id="CHEBI:58937"/>
    </cofactor>
</comment>
<dbReference type="InterPro" id="IPR033247">
    <property type="entry name" value="Transketolase_fam"/>
</dbReference>
<evidence type="ECO:0000256" key="9">
    <source>
        <dbReference type="ARBA" id="ARBA00022679"/>
    </source>
</evidence>
<gene>
    <name evidence="17" type="ORF">ASEP1449_LOCUS6544</name>
</gene>
<dbReference type="InterPro" id="IPR005474">
    <property type="entry name" value="Transketolase_N"/>
</dbReference>
<dbReference type="CDD" id="cd02012">
    <property type="entry name" value="TPP_TK"/>
    <property type="match status" value="1"/>
</dbReference>
<dbReference type="Gene3D" id="3.40.50.970">
    <property type="match status" value="2"/>
</dbReference>
<evidence type="ECO:0000256" key="15">
    <source>
        <dbReference type="SAM" id="SignalP"/>
    </source>
</evidence>
<accession>A0A7S2UDK1</accession>
<proteinExistence type="inferred from homology"/>
<feature type="chain" id="PRO_5030968545" description="transketolase" evidence="15">
    <location>
        <begin position="20"/>
        <end position="713"/>
    </location>
</feature>
<evidence type="ECO:0000256" key="1">
    <source>
        <dbReference type="ARBA" id="ARBA00001913"/>
    </source>
</evidence>
<dbReference type="Pfam" id="PF02779">
    <property type="entry name" value="Transket_pyr"/>
    <property type="match status" value="1"/>
</dbReference>
<dbReference type="GO" id="GO:0006098">
    <property type="term" value="P:pentose-phosphate shunt"/>
    <property type="evidence" value="ECO:0007669"/>
    <property type="project" value="TreeGrafter"/>
</dbReference>
<protein>
    <recommendedName>
        <fullName evidence="8">transketolase</fullName>
        <ecNumber evidence="8">2.2.1.1</ecNumber>
    </recommendedName>
</protein>
<organism evidence="17">
    <name type="scientific">Attheya septentrionalis</name>
    <dbReference type="NCBI Taxonomy" id="420275"/>
    <lineage>
        <taxon>Eukaryota</taxon>
        <taxon>Sar</taxon>
        <taxon>Stramenopiles</taxon>
        <taxon>Ochrophyta</taxon>
        <taxon>Bacillariophyta</taxon>
        <taxon>Coscinodiscophyceae</taxon>
        <taxon>Chaetocerotophycidae</taxon>
        <taxon>Chaetocerotales</taxon>
        <taxon>Attheyaceae</taxon>
        <taxon>Attheya</taxon>
    </lineage>
</organism>
<dbReference type="FunFam" id="3.40.50.970:FF:000004">
    <property type="entry name" value="Transketolase"/>
    <property type="match status" value="1"/>
</dbReference>
<dbReference type="GO" id="GO:0005829">
    <property type="term" value="C:cytosol"/>
    <property type="evidence" value="ECO:0007669"/>
    <property type="project" value="TreeGrafter"/>
</dbReference>
<evidence type="ECO:0000313" key="17">
    <source>
        <dbReference type="EMBL" id="CAD9814719.1"/>
    </source>
</evidence>
<dbReference type="AlphaFoldDB" id="A0A7S2UDK1"/>
<evidence type="ECO:0000259" key="16">
    <source>
        <dbReference type="SMART" id="SM00861"/>
    </source>
</evidence>
<dbReference type="GO" id="GO:0046872">
    <property type="term" value="F:metal ion binding"/>
    <property type="evidence" value="ECO:0007669"/>
    <property type="project" value="UniProtKB-KW"/>
</dbReference>
<comment type="cofactor">
    <cofactor evidence="2">
        <name>Mn(2+)</name>
        <dbReference type="ChEBI" id="CHEBI:29035"/>
    </cofactor>
</comment>
<feature type="signal peptide" evidence="15">
    <location>
        <begin position="1"/>
        <end position="19"/>
    </location>
</feature>
<comment type="cofactor">
    <cofactor evidence="4">
        <name>Mg(2+)</name>
        <dbReference type="ChEBI" id="CHEBI:18420"/>
    </cofactor>
</comment>
<comment type="subunit">
    <text evidence="7">Homodimer.</text>
</comment>
<comment type="catalytic activity">
    <reaction evidence="14">
        <text>D-sedoheptulose 7-phosphate + D-glyceraldehyde 3-phosphate = aldehydo-D-ribose 5-phosphate + D-xylulose 5-phosphate</text>
        <dbReference type="Rhea" id="RHEA:10508"/>
        <dbReference type="ChEBI" id="CHEBI:57483"/>
        <dbReference type="ChEBI" id="CHEBI:57737"/>
        <dbReference type="ChEBI" id="CHEBI:58273"/>
        <dbReference type="ChEBI" id="CHEBI:59776"/>
        <dbReference type="EC" id="2.2.1.1"/>
    </reaction>
</comment>
<keyword evidence="9" id="KW-0808">Transferase</keyword>
<evidence type="ECO:0000256" key="13">
    <source>
        <dbReference type="ARBA" id="ARBA00023052"/>
    </source>
</evidence>
<dbReference type="InterPro" id="IPR029061">
    <property type="entry name" value="THDP-binding"/>
</dbReference>
<dbReference type="InterPro" id="IPR009014">
    <property type="entry name" value="Transketo_C/PFOR_II"/>
</dbReference>
<evidence type="ECO:0000256" key="2">
    <source>
        <dbReference type="ARBA" id="ARBA00001936"/>
    </source>
</evidence>
<dbReference type="PANTHER" id="PTHR43522:SF10">
    <property type="entry name" value="TRANSKETOLASE"/>
    <property type="match status" value="1"/>
</dbReference>
<evidence type="ECO:0000256" key="6">
    <source>
        <dbReference type="ARBA" id="ARBA00007131"/>
    </source>
</evidence>
<evidence type="ECO:0000256" key="8">
    <source>
        <dbReference type="ARBA" id="ARBA00013152"/>
    </source>
</evidence>